<evidence type="ECO:0000256" key="4">
    <source>
        <dbReference type="ARBA" id="ARBA00022989"/>
    </source>
</evidence>
<evidence type="ECO:0000313" key="8">
    <source>
        <dbReference type="Proteomes" id="UP000266016"/>
    </source>
</evidence>
<feature type="transmembrane region" description="Helical" evidence="6">
    <location>
        <begin position="6"/>
        <end position="25"/>
    </location>
</feature>
<keyword evidence="4 6" id="KW-1133">Transmembrane helix</keyword>
<accession>A0A398B3A7</accession>
<dbReference type="PANTHER" id="PTHR30249">
    <property type="entry name" value="PUTATIVE SEROTONIN TRANSPORTER"/>
    <property type="match status" value="1"/>
</dbReference>
<evidence type="ECO:0000256" key="2">
    <source>
        <dbReference type="ARBA" id="ARBA00022475"/>
    </source>
</evidence>
<feature type="transmembrane region" description="Helical" evidence="6">
    <location>
        <begin position="92"/>
        <end position="117"/>
    </location>
</feature>
<proteinExistence type="predicted"/>
<dbReference type="Proteomes" id="UP000266016">
    <property type="component" value="Unassembled WGS sequence"/>
</dbReference>
<keyword evidence="3 6" id="KW-0812">Transmembrane</keyword>
<feature type="transmembrane region" description="Helical" evidence="6">
    <location>
        <begin position="208"/>
        <end position="228"/>
    </location>
</feature>
<feature type="transmembrane region" description="Helical" evidence="6">
    <location>
        <begin position="32"/>
        <end position="54"/>
    </location>
</feature>
<evidence type="ECO:0000256" key="3">
    <source>
        <dbReference type="ARBA" id="ARBA00022692"/>
    </source>
</evidence>
<organism evidence="7 8">
    <name type="scientific">Peribacillus asahii</name>
    <dbReference type="NCBI Taxonomy" id="228899"/>
    <lineage>
        <taxon>Bacteria</taxon>
        <taxon>Bacillati</taxon>
        <taxon>Bacillota</taxon>
        <taxon>Bacilli</taxon>
        <taxon>Bacillales</taxon>
        <taxon>Bacillaceae</taxon>
        <taxon>Peribacillus</taxon>
    </lineage>
</organism>
<name>A0A398B3A7_9BACI</name>
<dbReference type="EMBL" id="QWVS01000028">
    <property type="protein sequence ID" value="RID84061.1"/>
    <property type="molecule type" value="Genomic_DNA"/>
</dbReference>
<dbReference type="AlphaFoldDB" id="A0A398B3A7"/>
<keyword evidence="2" id="KW-1003">Cell membrane</keyword>
<dbReference type="RefSeq" id="WP_119117913.1">
    <property type="nucleotide sequence ID" value="NZ_QWVS01000028.1"/>
</dbReference>
<dbReference type="PANTHER" id="PTHR30249:SF17">
    <property type="entry name" value="HOLIN-LIKE PROTEIN CIDB"/>
    <property type="match status" value="1"/>
</dbReference>
<comment type="subcellular location">
    <subcellularLocation>
        <location evidence="1">Cell membrane</location>
        <topology evidence="1">Multi-pass membrane protein</topology>
    </subcellularLocation>
</comment>
<evidence type="ECO:0000256" key="6">
    <source>
        <dbReference type="SAM" id="Phobius"/>
    </source>
</evidence>
<keyword evidence="8" id="KW-1185">Reference proteome</keyword>
<dbReference type="GO" id="GO:0005886">
    <property type="term" value="C:plasma membrane"/>
    <property type="evidence" value="ECO:0007669"/>
    <property type="project" value="UniProtKB-SubCell"/>
</dbReference>
<protein>
    <submittedName>
        <fullName evidence="7">LrgB family protein</fullName>
    </submittedName>
</protein>
<sequence length="230" mass="24682">MAQTLIAILIITLTVIIYLAMNRLYVRFSSPLLSPILTTVLIIIAFLICFHIPYNTYLIGGKWINFLLGPAVVALAYPLYNQRKMLMKHLAPIVTGVCIGLFVGIISGSILAFVFGLHKDMILSLLPKSITTPIAMEVSAQLGGIPAITVVFVMIAGFVGVILGPSFLKWSRINSDMGKGIALGSASHALGTSKASEYGELSFSMSSISMALTAILGAIIGSFIPFFFHI</sequence>
<gene>
    <name evidence="7" type="ORF">D1953_14540</name>
</gene>
<dbReference type="Pfam" id="PF04172">
    <property type="entry name" value="LrgB"/>
    <property type="match status" value="1"/>
</dbReference>
<dbReference type="InterPro" id="IPR007300">
    <property type="entry name" value="CidB/LrgB"/>
</dbReference>
<keyword evidence="5 6" id="KW-0472">Membrane</keyword>
<evidence type="ECO:0000256" key="5">
    <source>
        <dbReference type="ARBA" id="ARBA00023136"/>
    </source>
</evidence>
<comment type="caution">
    <text evidence="7">The sequence shown here is derived from an EMBL/GenBank/DDBJ whole genome shotgun (WGS) entry which is preliminary data.</text>
</comment>
<feature type="transmembrane region" description="Helical" evidence="6">
    <location>
        <begin position="145"/>
        <end position="168"/>
    </location>
</feature>
<evidence type="ECO:0000256" key="1">
    <source>
        <dbReference type="ARBA" id="ARBA00004651"/>
    </source>
</evidence>
<feature type="transmembrane region" description="Helical" evidence="6">
    <location>
        <begin position="60"/>
        <end position="80"/>
    </location>
</feature>
<reference evidence="7 8" key="1">
    <citation type="submission" date="2018-08" db="EMBL/GenBank/DDBJ databases">
        <title>Bacillus jemisoniae sp. nov., Bacillus chryseoplanitiae sp. nov., Bacillus resnikiae sp. nov., and Bacillus frankliniae sp. nov., isolated from Viking spacecraft and associated surfaces.</title>
        <authorList>
            <person name="Seuylemezian A."/>
            <person name="Vaishampayan P."/>
        </authorList>
    </citation>
    <scope>NUCLEOTIDE SEQUENCE [LARGE SCALE GENOMIC DNA]</scope>
    <source>
        <strain evidence="7 8">MA001</strain>
    </source>
</reference>
<evidence type="ECO:0000313" key="7">
    <source>
        <dbReference type="EMBL" id="RID84061.1"/>
    </source>
</evidence>